<evidence type="ECO:0000256" key="1">
    <source>
        <dbReference type="SAM" id="Phobius"/>
    </source>
</evidence>
<protein>
    <submittedName>
        <fullName evidence="2">Uncharacterized protein</fullName>
    </submittedName>
</protein>
<evidence type="ECO:0000313" key="2">
    <source>
        <dbReference type="EMBL" id="KRZ72336.1"/>
    </source>
</evidence>
<keyword evidence="3" id="KW-1185">Reference proteome</keyword>
<keyword evidence="1" id="KW-1133">Transmembrane helix</keyword>
<keyword evidence="1" id="KW-0812">Transmembrane</keyword>
<keyword evidence="1" id="KW-0472">Membrane</keyword>
<organism evidence="2 3">
    <name type="scientific">Trichinella papuae</name>
    <dbReference type="NCBI Taxonomy" id="268474"/>
    <lineage>
        <taxon>Eukaryota</taxon>
        <taxon>Metazoa</taxon>
        <taxon>Ecdysozoa</taxon>
        <taxon>Nematoda</taxon>
        <taxon>Enoplea</taxon>
        <taxon>Dorylaimia</taxon>
        <taxon>Trichinellida</taxon>
        <taxon>Trichinellidae</taxon>
        <taxon>Trichinella</taxon>
    </lineage>
</organism>
<name>A0A0V1MLG6_9BILA</name>
<proteinExistence type="predicted"/>
<sequence length="132" mass="13080">MCYWFNWYKIAVFRHCHHFQLLVTLAGLFKVSNVDSGSTTAATAGLFSASRSLVPTATSEVDVATVAVAVVAAAAVAVVVVLSVVVVVVVSAGVAAAAFGSATATLLSTDGTFSTAAALLSTGVAGTAEGAA</sequence>
<accession>A0A0V1MLG6</accession>
<dbReference type="Proteomes" id="UP000054843">
    <property type="component" value="Unassembled WGS sequence"/>
</dbReference>
<dbReference type="AlphaFoldDB" id="A0A0V1MLG6"/>
<comment type="caution">
    <text evidence="2">The sequence shown here is derived from an EMBL/GenBank/DDBJ whole genome shotgun (WGS) entry which is preliminary data.</text>
</comment>
<feature type="transmembrane region" description="Helical" evidence="1">
    <location>
        <begin position="66"/>
        <end position="99"/>
    </location>
</feature>
<gene>
    <name evidence="2" type="ORF">T10_12710</name>
</gene>
<reference evidence="2 3" key="1">
    <citation type="submission" date="2015-01" db="EMBL/GenBank/DDBJ databases">
        <title>Evolution of Trichinella species and genotypes.</title>
        <authorList>
            <person name="Korhonen P.K."/>
            <person name="Edoardo P."/>
            <person name="Giuseppe L.R."/>
            <person name="Gasser R.B."/>
        </authorList>
    </citation>
    <scope>NUCLEOTIDE SEQUENCE [LARGE SCALE GENOMIC DNA]</scope>
    <source>
        <strain evidence="2">ISS1980</strain>
    </source>
</reference>
<evidence type="ECO:0000313" key="3">
    <source>
        <dbReference type="Proteomes" id="UP000054843"/>
    </source>
</evidence>
<dbReference type="EMBL" id="JYDO01000080">
    <property type="protein sequence ID" value="KRZ72336.1"/>
    <property type="molecule type" value="Genomic_DNA"/>
</dbReference>